<evidence type="ECO:0000313" key="2">
    <source>
        <dbReference type="EMBL" id="MFC3860785.1"/>
    </source>
</evidence>
<feature type="compositionally biased region" description="Basic residues" evidence="1">
    <location>
        <begin position="93"/>
        <end position="102"/>
    </location>
</feature>
<accession>A0ABV8A9C3</accession>
<organism evidence="2 3">
    <name type="scientific">Deinococcus antarcticus</name>
    <dbReference type="NCBI Taxonomy" id="1298767"/>
    <lineage>
        <taxon>Bacteria</taxon>
        <taxon>Thermotogati</taxon>
        <taxon>Deinococcota</taxon>
        <taxon>Deinococci</taxon>
        <taxon>Deinococcales</taxon>
        <taxon>Deinococcaceae</taxon>
        <taxon>Deinococcus</taxon>
    </lineage>
</organism>
<feature type="compositionally biased region" description="Basic and acidic residues" evidence="1">
    <location>
        <begin position="77"/>
        <end position="89"/>
    </location>
</feature>
<evidence type="ECO:0000313" key="3">
    <source>
        <dbReference type="Proteomes" id="UP001595748"/>
    </source>
</evidence>
<proteinExistence type="predicted"/>
<dbReference type="EMBL" id="JBHRZF010000096">
    <property type="protein sequence ID" value="MFC3860785.1"/>
    <property type="molecule type" value="Genomic_DNA"/>
</dbReference>
<dbReference type="Proteomes" id="UP001595748">
    <property type="component" value="Unassembled WGS sequence"/>
</dbReference>
<feature type="region of interest" description="Disordered" evidence="1">
    <location>
        <begin position="75"/>
        <end position="102"/>
    </location>
</feature>
<protein>
    <submittedName>
        <fullName evidence="2">Uncharacterized protein</fullName>
    </submittedName>
</protein>
<sequence>MGKQDFETRRQRLLEGGCPVHGIGVTQTGDFYLKEDGSVFAIFSCPRNDCDITIRGNPSKNFWEATPETAPLVGLEPKNEVTAQHEKSSLGRTPRKTSTKPS</sequence>
<name>A0ABV8A9C3_9DEIO</name>
<gene>
    <name evidence="2" type="ORF">ACFOPQ_08410</name>
</gene>
<feature type="non-terminal residue" evidence="2">
    <location>
        <position position="102"/>
    </location>
</feature>
<keyword evidence="3" id="KW-1185">Reference proteome</keyword>
<evidence type="ECO:0000256" key="1">
    <source>
        <dbReference type="SAM" id="MobiDB-lite"/>
    </source>
</evidence>
<comment type="caution">
    <text evidence="2">The sequence shown here is derived from an EMBL/GenBank/DDBJ whole genome shotgun (WGS) entry which is preliminary data.</text>
</comment>
<reference evidence="3" key="1">
    <citation type="journal article" date="2019" name="Int. J. Syst. Evol. Microbiol.">
        <title>The Global Catalogue of Microorganisms (GCM) 10K type strain sequencing project: providing services to taxonomists for standard genome sequencing and annotation.</title>
        <authorList>
            <consortium name="The Broad Institute Genomics Platform"/>
            <consortium name="The Broad Institute Genome Sequencing Center for Infectious Disease"/>
            <person name="Wu L."/>
            <person name="Ma J."/>
        </authorList>
    </citation>
    <scope>NUCLEOTIDE SEQUENCE [LARGE SCALE GENOMIC DNA]</scope>
    <source>
        <strain evidence="3">CCTCC AB 2013263</strain>
    </source>
</reference>